<dbReference type="EMBL" id="LROS01000079">
    <property type="protein sequence ID" value="OBR89655.1"/>
    <property type="molecule type" value="Genomic_DNA"/>
</dbReference>
<dbReference type="InterPro" id="IPR022742">
    <property type="entry name" value="Hydrolase_4"/>
</dbReference>
<feature type="domain" description="Serine aminopeptidase S33" evidence="3">
    <location>
        <begin position="138"/>
        <end position="225"/>
    </location>
</feature>
<keyword evidence="4" id="KW-0645">Protease</keyword>
<dbReference type="GO" id="GO:0016020">
    <property type="term" value="C:membrane"/>
    <property type="evidence" value="ECO:0007669"/>
    <property type="project" value="TreeGrafter"/>
</dbReference>
<gene>
    <name evidence="4" type="primary">pip_3</name>
    <name evidence="4" type="ORF">CLRAG_39170</name>
</gene>
<keyword evidence="2" id="KW-1133">Transmembrane helix</keyword>
<keyword evidence="5" id="KW-1185">Reference proteome</keyword>
<dbReference type="Proteomes" id="UP000093954">
    <property type="component" value="Unassembled WGS sequence"/>
</dbReference>
<dbReference type="EC" id="3.4.11.5" evidence="4"/>
<dbReference type="AlphaFoldDB" id="A0A1A6AHV3"/>
<dbReference type="RefSeq" id="WP_065079934.1">
    <property type="nucleotide sequence ID" value="NZ_LROS01000079.1"/>
</dbReference>
<organism evidence="4 5">
    <name type="scientific">Clostridium ragsdalei P11</name>
    <dbReference type="NCBI Taxonomy" id="1353534"/>
    <lineage>
        <taxon>Bacteria</taxon>
        <taxon>Bacillati</taxon>
        <taxon>Bacillota</taxon>
        <taxon>Clostridia</taxon>
        <taxon>Eubacteriales</taxon>
        <taxon>Clostridiaceae</taxon>
        <taxon>Clostridium</taxon>
    </lineage>
</organism>
<dbReference type="InterPro" id="IPR029058">
    <property type="entry name" value="AB_hydrolase_fold"/>
</dbReference>
<reference evidence="4 5" key="1">
    <citation type="journal article" date="2012" name="Front. Microbiol.">
        <title>Draft Genome Sequence of the Virulent Strain 01-B526 of the Fish Pathogen Aeromonas salmonicida.</title>
        <authorList>
            <person name="Charette S.J."/>
            <person name="Brochu F."/>
            <person name="Boyle B."/>
            <person name="Filion G."/>
            <person name="Tanaka K.H."/>
            <person name="Derome N."/>
        </authorList>
    </citation>
    <scope>NUCLEOTIDE SEQUENCE [LARGE SCALE GENOMIC DNA]</scope>
    <source>
        <strain evidence="4 5">P11</strain>
    </source>
</reference>
<name>A0A1A6AHV3_9CLOT</name>
<dbReference type="PANTHER" id="PTHR43798">
    <property type="entry name" value="MONOACYLGLYCEROL LIPASE"/>
    <property type="match status" value="1"/>
</dbReference>
<dbReference type="Pfam" id="PF12146">
    <property type="entry name" value="Hydrolase_4"/>
    <property type="match status" value="1"/>
</dbReference>
<sequence>MIQIIIFSILLISIMGTFITELIIGMLWILKIRKKAPLNNIILKLKRNTIILGSLFILILILIIFSYFSANTPRIVDKNGNPLPKSIAELRKVQLNGRQEWIIIRGENKNNPVLLFLAGGPGGTQMATVRYNLQKLEKNFVVVNWDQPGSGKSYYAANVKNLNVNTYVQDGYALTKYLCKTFKKDKIYLVGESCGSALGIFLSEKYPEKYYSFVGTGQMVDFSKTEELDYENAIKIAHIKNNTNKIAKLRSNGHPPYYGTDVTWKSAEYLNYLSSYMQKDPGIYNSHFNTWRDISSSEYSLIDKINFLWGLTNTFNHVYPQLYSIDLRKDYAKVKIPIYFFVGRRDINAPISLVEDYYNVLRAPHKEIIWFEHSGHSPWINESDKFVNQLNKILIDK</sequence>
<comment type="caution">
    <text evidence="4">The sequence shown here is derived from an EMBL/GenBank/DDBJ whole genome shotgun (WGS) entry which is preliminary data.</text>
</comment>
<dbReference type="PANTHER" id="PTHR43798:SF33">
    <property type="entry name" value="HYDROLASE, PUTATIVE (AFU_ORTHOLOGUE AFUA_2G14860)-RELATED"/>
    <property type="match status" value="1"/>
</dbReference>
<dbReference type="GO" id="GO:0006508">
    <property type="term" value="P:proteolysis"/>
    <property type="evidence" value="ECO:0007669"/>
    <property type="project" value="InterPro"/>
</dbReference>
<feature type="transmembrane region" description="Helical" evidence="2">
    <location>
        <begin position="6"/>
        <end position="30"/>
    </location>
</feature>
<evidence type="ECO:0000313" key="4">
    <source>
        <dbReference type="EMBL" id="OBR89655.1"/>
    </source>
</evidence>
<accession>A0A1A6AHV3</accession>
<keyword evidence="2" id="KW-0472">Membrane</keyword>
<evidence type="ECO:0000313" key="5">
    <source>
        <dbReference type="Proteomes" id="UP000093954"/>
    </source>
</evidence>
<evidence type="ECO:0000259" key="3">
    <source>
        <dbReference type="Pfam" id="PF12146"/>
    </source>
</evidence>
<dbReference type="Gene3D" id="3.40.50.1820">
    <property type="entry name" value="alpha/beta hydrolase"/>
    <property type="match status" value="1"/>
</dbReference>
<dbReference type="GO" id="GO:0004177">
    <property type="term" value="F:aminopeptidase activity"/>
    <property type="evidence" value="ECO:0007669"/>
    <property type="project" value="UniProtKB-KW"/>
</dbReference>
<evidence type="ECO:0000256" key="2">
    <source>
        <dbReference type="SAM" id="Phobius"/>
    </source>
</evidence>
<proteinExistence type="predicted"/>
<keyword evidence="1 4" id="KW-0378">Hydrolase</keyword>
<feature type="transmembrane region" description="Helical" evidence="2">
    <location>
        <begin position="50"/>
        <end position="68"/>
    </location>
</feature>
<dbReference type="InterPro" id="IPR002410">
    <property type="entry name" value="Peptidase_S33"/>
</dbReference>
<dbReference type="InterPro" id="IPR050266">
    <property type="entry name" value="AB_hydrolase_sf"/>
</dbReference>
<dbReference type="PATRIC" id="fig|1353534.3.peg.3989"/>
<protein>
    <submittedName>
        <fullName evidence="4">Proline iminopeptidase</fullName>
        <ecNumber evidence="4">3.4.11.5</ecNumber>
    </submittedName>
</protein>
<keyword evidence="4" id="KW-0031">Aminopeptidase</keyword>
<dbReference type="PRINTS" id="PR00793">
    <property type="entry name" value="PROAMNOPTASE"/>
</dbReference>
<keyword evidence="2" id="KW-0812">Transmembrane</keyword>
<evidence type="ECO:0000256" key="1">
    <source>
        <dbReference type="ARBA" id="ARBA00022801"/>
    </source>
</evidence>
<dbReference type="SUPFAM" id="SSF53474">
    <property type="entry name" value="alpha/beta-Hydrolases"/>
    <property type="match status" value="1"/>
</dbReference>